<evidence type="ECO:0000256" key="2">
    <source>
        <dbReference type="ARBA" id="ARBA00022801"/>
    </source>
</evidence>
<name>A0A437PX28_9BACT</name>
<keyword evidence="2" id="KW-0378">Hydrolase</keyword>
<evidence type="ECO:0000313" key="4">
    <source>
        <dbReference type="Proteomes" id="UP000282832"/>
    </source>
</evidence>
<keyword evidence="4" id="KW-1185">Reference proteome</keyword>
<dbReference type="Proteomes" id="UP000282832">
    <property type="component" value="Unassembled WGS sequence"/>
</dbReference>
<organism evidence="3 4">
    <name type="scientific">Sandaracinomonas limnophila</name>
    <dbReference type="NCBI Taxonomy" id="1862386"/>
    <lineage>
        <taxon>Bacteria</taxon>
        <taxon>Pseudomonadati</taxon>
        <taxon>Bacteroidota</taxon>
        <taxon>Cytophagia</taxon>
        <taxon>Cytophagales</taxon>
        <taxon>Flectobacillaceae</taxon>
        <taxon>Sandaracinomonas</taxon>
    </lineage>
</organism>
<dbReference type="AlphaFoldDB" id="A0A437PX28"/>
<protein>
    <submittedName>
        <fullName evidence="3">Acyl-CoA thioesterase</fullName>
    </submittedName>
</protein>
<comment type="caution">
    <text evidence="3">The sequence shown here is derived from an EMBL/GenBank/DDBJ whole genome shotgun (WGS) entry which is preliminary data.</text>
</comment>
<sequence>MLQFELKYRVCYADTDKMGYMYYGNYARLYEIGRVEMLRSLGVSYKDLEDSGVGLPVFENYSKYHQPAKYDDLLTIKCQIKELPAVRIVFNYLIENEEGVLIHEGKTSLVFMQMETQKVIRVPANVLTAIESKF</sequence>
<accession>A0A437PX28</accession>
<gene>
    <name evidence="3" type="ORF">EOJ36_01985</name>
</gene>
<dbReference type="RefSeq" id="WP_127802340.1">
    <property type="nucleotide sequence ID" value="NZ_SACY01000001.1"/>
</dbReference>
<proteinExistence type="inferred from homology"/>
<comment type="similarity">
    <text evidence="1">Belongs to the 4-hydroxybenzoyl-CoA thioesterase family.</text>
</comment>
<dbReference type="InterPro" id="IPR029069">
    <property type="entry name" value="HotDog_dom_sf"/>
</dbReference>
<reference evidence="3 4" key="1">
    <citation type="submission" date="2019-01" db="EMBL/GenBank/DDBJ databases">
        <authorList>
            <person name="Chen W.-M."/>
        </authorList>
    </citation>
    <scope>NUCLEOTIDE SEQUENCE [LARGE SCALE GENOMIC DNA]</scope>
    <source>
        <strain evidence="3 4">FSY-15</strain>
    </source>
</reference>
<evidence type="ECO:0000256" key="1">
    <source>
        <dbReference type="ARBA" id="ARBA00005953"/>
    </source>
</evidence>
<dbReference type="InterPro" id="IPR006684">
    <property type="entry name" value="YbgC/YbaW"/>
</dbReference>
<dbReference type="InterPro" id="IPR050563">
    <property type="entry name" value="4-hydroxybenzoyl-CoA_TE"/>
</dbReference>
<dbReference type="SUPFAM" id="SSF54637">
    <property type="entry name" value="Thioesterase/thiol ester dehydrase-isomerase"/>
    <property type="match status" value="1"/>
</dbReference>
<dbReference type="EMBL" id="SACY01000001">
    <property type="protein sequence ID" value="RVU26789.1"/>
    <property type="molecule type" value="Genomic_DNA"/>
</dbReference>
<dbReference type="GO" id="GO:0047617">
    <property type="term" value="F:fatty acyl-CoA hydrolase activity"/>
    <property type="evidence" value="ECO:0007669"/>
    <property type="project" value="TreeGrafter"/>
</dbReference>
<dbReference type="PANTHER" id="PTHR31793">
    <property type="entry name" value="4-HYDROXYBENZOYL-COA THIOESTERASE FAMILY MEMBER"/>
    <property type="match status" value="1"/>
</dbReference>
<dbReference type="OrthoDB" id="9800856at2"/>
<dbReference type="Gene3D" id="3.10.129.10">
    <property type="entry name" value="Hotdog Thioesterase"/>
    <property type="match status" value="1"/>
</dbReference>
<dbReference type="PIRSF" id="PIRSF003230">
    <property type="entry name" value="YbgC"/>
    <property type="match status" value="1"/>
</dbReference>
<evidence type="ECO:0000313" key="3">
    <source>
        <dbReference type="EMBL" id="RVU26789.1"/>
    </source>
</evidence>
<dbReference type="CDD" id="cd00586">
    <property type="entry name" value="4HBT"/>
    <property type="match status" value="1"/>
</dbReference>
<dbReference type="NCBIfam" id="TIGR00051">
    <property type="entry name" value="YbgC/FadM family acyl-CoA thioesterase"/>
    <property type="match status" value="1"/>
</dbReference>
<dbReference type="Pfam" id="PF13279">
    <property type="entry name" value="4HBT_2"/>
    <property type="match status" value="1"/>
</dbReference>
<dbReference type="PANTHER" id="PTHR31793:SF27">
    <property type="entry name" value="NOVEL THIOESTERASE SUPERFAMILY DOMAIN AND SAPOSIN A-TYPE DOMAIN CONTAINING PROTEIN (0610012H03RIK)"/>
    <property type="match status" value="1"/>
</dbReference>